<evidence type="ECO:0000256" key="3">
    <source>
        <dbReference type="ARBA" id="ARBA00022833"/>
    </source>
</evidence>
<dbReference type="Proteomes" id="UP000620104">
    <property type="component" value="Unassembled WGS sequence"/>
</dbReference>
<organism evidence="6 7">
    <name type="scientific">Naganishia liquefaciens</name>
    <dbReference type="NCBI Taxonomy" id="104408"/>
    <lineage>
        <taxon>Eukaryota</taxon>
        <taxon>Fungi</taxon>
        <taxon>Dikarya</taxon>
        <taxon>Basidiomycota</taxon>
        <taxon>Agaricomycotina</taxon>
        <taxon>Tremellomycetes</taxon>
        <taxon>Filobasidiales</taxon>
        <taxon>Filobasidiaceae</taxon>
        <taxon>Naganishia</taxon>
    </lineage>
</organism>
<reference evidence="6" key="1">
    <citation type="submission" date="2020-07" db="EMBL/GenBank/DDBJ databases">
        <title>Draft Genome Sequence of a Deep-Sea Yeast, Naganishia (Cryptococcus) liquefaciens strain N6.</title>
        <authorList>
            <person name="Han Y.W."/>
            <person name="Kajitani R."/>
            <person name="Morimoto H."/>
            <person name="Parhat M."/>
            <person name="Tsubouchi H."/>
            <person name="Bakenova O."/>
            <person name="Ogata M."/>
            <person name="Argunhan B."/>
            <person name="Aoki R."/>
            <person name="Kajiwara S."/>
            <person name="Itoh T."/>
            <person name="Iwasaki H."/>
        </authorList>
    </citation>
    <scope>NUCLEOTIDE SEQUENCE</scope>
    <source>
        <strain evidence="6">N6</strain>
    </source>
</reference>
<protein>
    <recommendedName>
        <fullName evidence="4">Protein yippee-like</fullName>
    </recommendedName>
</protein>
<comment type="caution">
    <text evidence="6">The sequence shown here is derived from an EMBL/GenBank/DDBJ whole genome shotgun (WGS) entry which is preliminary data.</text>
</comment>
<dbReference type="OrthoDB" id="6407410at2759"/>
<sequence length="110" mass="12801">MPQRHRVYLAGGKVYGCRKCKTHFAVNEHIGSKAFNGQHGKAYLFNLVVNVKYGEPHERQMTTGRHVVRDMYCGKCGVCVGWKYDRAYDLEQRYKEGRWILEINQCTSVE</sequence>
<evidence type="ECO:0000256" key="1">
    <source>
        <dbReference type="ARBA" id="ARBA00005613"/>
    </source>
</evidence>
<dbReference type="PANTHER" id="PTHR13848">
    <property type="entry name" value="PROTEIN YIPPEE-LIKE CG15309-RELATED"/>
    <property type="match status" value="1"/>
</dbReference>
<evidence type="ECO:0000313" key="7">
    <source>
        <dbReference type="Proteomes" id="UP000620104"/>
    </source>
</evidence>
<name>A0A8H3TWB8_9TREE</name>
<evidence type="ECO:0000256" key="2">
    <source>
        <dbReference type="ARBA" id="ARBA00022723"/>
    </source>
</evidence>
<evidence type="ECO:0000259" key="5">
    <source>
        <dbReference type="PROSITE" id="PS51792"/>
    </source>
</evidence>
<dbReference type="InterPro" id="IPR004910">
    <property type="entry name" value="Yippee/Mis18/Cereblon"/>
</dbReference>
<dbReference type="PROSITE" id="PS51792">
    <property type="entry name" value="YIPPEE"/>
    <property type="match status" value="1"/>
</dbReference>
<dbReference type="InterPro" id="IPR034751">
    <property type="entry name" value="Yippee"/>
</dbReference>
<accession>A0A8H3TWB8</accession>
<dbReference type="Pfam" id="PF03226">
    <property type="entry name" value="Yippee-Mis18"/>
    <property type="match status" value="1"/>
</dbReference>
<keyword evidence="2" id="KW-0479">Metal-binding</keyword>
<dbReference type="InterPro" id="IPR039058">
    <property type="entry name" value="Yippee_fam"/>
</dbReference>
<proteinExistence type="inferred from homology"/>
<evidence type="ECO:0000256" key="4">
    <source>
        <dbReference type="RuleBase" id="RU110713"/>
    </source>
</evidence>
<keyword evidence="3" id="KW-0862">Zinc</keyword>
<dbReference type="AlphaFoldDB" id="A0A8H3TWB8"/>
<keyword evidence="7" id="KW-1185">Reference proteome</keyword>
<evidence type="ECO:0000313" key="6">
    <source>
        <dbReference type="EMBL" id="GHJ88322.1"/>
    </source>
</evidence>
<dbReference type="GO" id="GO:0046872">
    <property type="term" value="F:metal ion binding"/>
    <property type="evidence" value="ECO:0007669"/>
    <property type="project" value="UniProtKB-KW"/>
</dbReference>
<dbReference type="EMBL" id="BLZA01000030">
    <property type="protein sequence ID" value="GHJ88322.1"/>
    <property type="molecule type" value="Genomic_DNA"/>
</dbReference>
<gene>
    <name evidence="6" type="ORF">NliqN6_4724</name>
</gene>
<comment type="similarity">
    <text evidence="1 4">Belongs to the yippee family.</text>
</comment>
<feature type="domain" description="Yippee" evidence="5">
    <location>
        <begin position="13"/>
        <end position="110"/>
    </location>
</feature>